<dbReference type="EMBL" id="FXUF01000004">
    <property type="protein sequence ID" value="SMP51393.1"/>
    <property type="molecule type" value="Genomic_DNA"/>
</dbReference>
<keyword evidence="1" id="KW-0812">Transmembrane</keyword>
<protein>
    <submittedName>
        <fullName evidence="2">Uncharacterized protein</fullName>
    </submittedName>
</protein>
<keyword evidence="1" id="KW-0472">Membrane</keyword>
<comment type="caution">
    <text evidence="2">The sequence shown here is derived from an EMBL/GenBank/DDBJ whole genome shotgun (WGS) entry which is preliminary data.</text>
</comment>
<dbReference type="RefSeq" id="WP_283408769.1">
    <property type="nucleotide sequence ID" value="NZ_FXUF01000004.1"/>
</dbReference>
<sequence length="497" mass="56685">MHSESVHLLPDLLFLKSLWLVTLLILVTVTATVVLFRLQRGVLFDTFFFLSFLLGFWLFFRLIQLVHPTLIAYPLRPWIDTLWTLPLFYHCFQGWRLISRRHVRQRLLFPLFWWFFPCSWFLVSLWTLPLREPASPLTDPLLAAVTLMILVLVPLLLKKTALYREKNLNNIIQTFPLAAVVTDFSGRPIHYNTYYEAHFQAASRLNPKQLKSLSLQPESTFTAEGLWEKTGLTPLDPTAAYSLRVQPAGPGFVLALENITLPNLQIQQLHEKTRNLEQVNQLLKASLAGTADQAARQERRFFLQEMNQLLRHELTDLHEAVAASLNTKSPGAFHRQVIQVRLQAIHCHQLLRLYLYRVKSSLFPLRHLAALMQALCQAYLPLGLAIDLIPTGSRSMPLRQAECLYRCLFACLQALVLELHPSSQDDIAPIPIMLQLTATPQHLSLLLMDTAPRSHASESNLLLPDLFWLMDGTLTRSGGSDVQRTTLSLPLKAGEDS</sequence>
<evidence type="ECO:0000313" key="2">
    <source>
        <dbReference type="EMBL" id="SMP51393.1"/>
    </source>
</evidence>
<feature type="transmembrane region" description="Helical" evidence="1">
    <location>
        <begin position="107"/>
        <end position="128"/>
    </location>
</feature>
<keyword evidence="3" id="KW-1185">Reference proteome</keyword>
<dbReference type="Proteomes" id="UP001158066">
    <property type="component" value="Unassembled WGS sequence"/>
</dbReference>
<organism evidence="2 3">
    <name type="scientific">Anoxynatronum buryatiense</name>
    <dbReference type="NCBI Taxonomy" id="489973"/>
    <lineage>
        <taxon>Bacteria</taxon>
        <taxon>Bacillati</taxon>
        <taxon>Bacillota</taxon>
        <taxon>Clostridia</taxon>
        <taxon>Eubacteriales</taxon>
        <taxon>Clostridiaceae</taxon>
        <taxon>Anoxynatronum</taxon>
    </lineage>
</organism>
<feature type="transmembrane region" description="Helical" evidence="1">
    <location>
        <begin position="75"/>
        <end position="95"/>
    </location>
</feature>
<keyword evidence="1" id="KW-1133">Transmembrane helix</keyword>
<gene>
    <name evidence="2" type="ORF">SAMN06296020_10493</name>
</gene>
<feature type="transmembrane region" description="Helical" evidence="1">
    <location>
        <begin position="140"/>
        <end position="157"/>
    </location>
</feature>
<reference evidence="2" key="1">
    <citation type="submission" date="2017-05" db="EMBL/GenBank/DDBJ databases">
        <authorList>
            <person name="Varghese N."/>
            <person name="Submissions S."/>
        </authorList>
    </citation>
    <scope>NUCLEOTIDE SEQUENCE</scope>
    <source>
        <strain evidence="2">Su22</strain>
    </source>
</reference>
<name>A0AA46AIM9_9CLOT</name>
<feature type="transmembrane region" description="Helical" evidence="1">
    <location>
        <begin position="42"/>
        <end position="63"/>
    </location>
</feature>
<dbReference type="AlphaFoldDB" id="A0AA46AIM9"/>
<feature type="transmembrane region" description="Helical" evidence="1">
    <location>
        <begin position="12"/>
        <end position="35"/>
    </location>
</feature>
<evidence type="ECO:0000313" key="3">
    <source>
        <dbReference type="Proteomes" id="UP001158066"/>
    </source>
</evidence>
<accession>A0AA46AIM9</accession>
<proteinExistence type="predicted"/>
<evidence type="ECO:0000256" key="1">
    <source>
        <dbReference type="SAM" id="Phobius"/>
    </source>
</evidence>